<evidence type="ECO:0000313" key="5">
    <source>
        <dbReference type="Proteomes" id="UP000065473"/>
    </source>
</evidence>
<protein>
    <submittedName>
        <fullName evidence="3">Uncharacterized protein</fullName>
    </submittedName>
</protein>
<proteinExistence type="predicted"/>
<evidence type="ECO:0000313" key="3">
    <source>
        <dbReference type="EMBL" id="ALU31226.1"/>
    </source>
</evidence>
<dbReference type="EMBL" id="CP013694">
    <property type="protein sequence ID" value="ALU28518.1"/>
    <property type="molecule type" value="Genomic_DNA"/>
</dbReference>
<keyword evidence="1" id="KW-0812">Transmembrane</keyword>
<reference evidence="4 5" key="1">
    <citation type="submission" date="2015-12" db="EMBL/GenBank/DDBJ databases">
        <title>A stable core within a dynamic pangenome in Sulfolobus acidocaldarius.</title>
        <authorList>
            <person name="Anderson R."/>
            <person name="Kouris A."/>
            <person name="Seward C."/>
            <person name="Campbell K."/>
            <person name="Whitaker R."/>
        </authorList>
    </citation>
    <scope>NUCLEOTIDE SEQUENCE [LARGE SCALE GENOMIC DNA]</scope>
    <source>
        <strain evidence="2 5">GG12-C01-09</strain>
        <strain evidence="3 4">NG05B_CO5_07</strain>
    </source>
</reference>
<dbReference type="Proteomes" id="UP000065473">
    <property type="component" value="Chromosome"/>
</dbReference>
<accession>A0A0U3FDI0</accession>
<evidence type="ECO:0000313" key="2">
    <source>
        <dbReference type="EMBL" id="ALU28518.1"/>
    </source>
</evidence>
<evidence type="ECO:0000256" key="1">
    <source>
        <dbReference type="SAM" id="Phobius"/>
    </source>
</evidence>
<name>A0A0U3FDI0_9CREN</name>
<feature type="transmembrane region" description="Helical" evidence="1">
    <location>
        <begin position="7"/>
        <end position="34"/>
    </location>
</feature>
<organism evidence="3 4">
    <name type="scientific">Sulfolobus acidocaldarius</name>
    <dbReference type="NCBI Taxonomy" id="2285"/>
    <lineage>
        <taxon>Archaea</taxon>
        <taxon>Thermoproteota</taxon>
        <taxon>Thermoprotei</taxon>
        <taxon>Sulfolobales</taxon>
        <taxon>Sulfolobaceae</taxon>
        <taxon>Sulfolobus</taxon>
    </lineage>
</organism>
<gene>
    <name evidence="2" type="ORF">ATY89_00040</name>
    <name evidence="3" type="ORF">ATZ20_03085</name>
</gene>
<dbReference type="AlphaFoldDB" id="A0A0U3FDI0"/>
<dbReference type="EMBL" id="CP013695">
    <property type="protein sequence ID" value="ALU31226.1"/>
    <property type="molecule type" value="Genomic_DNA"/>
</dbReference>
<keyword evidence="1" id="KW-0472">Membrane</keyword>
<dbReference type="GeneID" id="70316620"/>
<dbReference type="RefSeq" id="WP_048054398.1">
    <property type="nucleotide sequence ID" value="NZ_BHWZ01000003.1"/>
</dbReference>
<evidence type="ECO:0000313" key="4">
    <source>
        <dbReference type="Proteomes" id="UP000060043"/>
    </source>
</evidence>
<keyword evidence="1" id="KW-1133">Transmembrane helix</keyword>
<dbReference type="Proteomes" id="UP000060043">
    <property type="component" value="Chromosome"/>
</dbReference>
<sequence>MYAKYEVFVVVIFTIIFPFLSDISKLYVVFSVLFHEIKTPLTFLYTLTDIDAVVNATKLTIPGLLFPSLL</sequence>